<proteinExistence type="predicted"/>
<accession>A0A0C9WQC8</accession>
<sequence>MASFIFEDSSREQHDNATLDSHPFSLLPLHFTQFWYENQPDFMVWPIAGIPLPPQAPPPQSHASNQAFINSSHLFKPSTRMLPLEAHISLPPLATAPSNFGAIHSTIATAHYSPHQSLAQSSAPCSFVSQPSASLPHTQHQPSITTATTSPSGQIGMSQNTVFIPALSGAGEGVNPCRHLVRNALHNQKWQNLLGML</sequence>
<reference evidence="3" key="2">
    <citation type="submission" date="2015-01" db="EMBL/GenBank/DDBJ databases">
        <title>Evolutionary Origins and Diversification of the Mycorrhizal Mutualists.</title>
        <authorList>
            <consortium name="DOE Joint Genome Institute"/>
            <consortium name="Mycorrhizal Genomics Consortium"/>
            <person name="Kohler A."/>
            <person name="Kuo A."/>
            <person name="Nagy L.G."/>
            <person name="Floudas D."/>
            <person name="Copeland A."/>
            <person name="Barry K.W."/>
            <person name="Cichocki N."/>
            <person name="Veneault-Fourrey C."/>
            <person name="LaButti K."/>
            <person name="Lindquist E.A."/>
            <person name="Lipzen A."/>
            <person name="Lundell T."/>
            <person name="Morin E."/>
            <person name="Murat C."/>
            <person name="Riley R."/>
            <person name="Ohm R."/>
            <person name="Sun H."/>
            <person name="Tunlid A."/>
            <person name="Henrissat B."/>
            <person name="Grigoriev I.V."/>
            <person name="Hibbett D.S."/>
            <person name="Martin F."/>
        </authorList>
    </citation>
    <scope>NUCLEOTIDE SEQUENCE [LARGE SCALE GENOMIC DNA]</scope>
    <source>
        <strain evidence="3">LaAM-08-1</strain>
    </source>
</reference>
<evidence type="ECO:0000313" key="2">
    <source>
        <dbReference type="EMBL" id="KIK00435.1"/>
    </source>
</evidence>
<keyword evidence="3" id="KW-1185">Reference proteome</keyword>
<organism evidence="2 3">
    <name type="scientific">Laccaria amethystina LaAM-08-1</name>
    <dbReference type="NCBI Taxonomy" id="1095629"/>
    <lineage>
        <taxon>Eukaryota</taxon>
        <taxon>Fungi</taxon>
        <taxon>Dikarya</taxon>
        <taxon>Basidiomycota</taxon>
        <taxon>Agaricomycotina</taxon>
        <taxon>Agaricomycetes</taxon>
        <taxon>Agaricomycetidae</taxon>
        <taxon>Agaricales</taxon>
        <taxon>Agaricineae</taxon>
        <taxon>Hydnangiaceae</taxon>
        <taxon>Laccaria</taxon>
    </lineage>
</organism>
<protein>
    <submittedName>
        <fullName evidence="2">Uncharacterized protein</fullName>
    </submittedName>
</protein>
<gene>
    <name evidence="2" type="ORF">K443DRAFT_7642</name>
</gene>
<dbReference type="Proteomes" id="UP000054477">
    <property type="component" value="Unassembled WGS sequence"/>
</dbReference>
<evidence type="ECO:0000313" key="3">
    <source>
        <dbReference type="Proteomes" id="UP000054477"/>
    </source>
</evidence>
<dbReference type="HOGENOM" id="CLU_1384370_0_0_1"/>
<reference evidence="2 3" key="1">
    <citation type="submission" date="2014-04" db="EMBL/GenBank/DDBJ databases">
        <authorList>
            <consortium name="DOE Joint Genome Institute"/>
            <person name="Kuo A."/>
            <person name="Kohler A."/>
            <person name="Nagy L.G."/>
            <person name="Floudas D."/>
            <person name="Copeland A."/>
            <person name="Barry K.W."/>
            <person name="Cichocki N."/>
            <person name="Veneault-Fourrey C."/>
            <person name="LaButti K."/>
            <person name="Lindquist E.A."/>
            <person name="Lipzen A."/>
            <person name="Lundell T."/>
            <person name="Morin E."/>
            <person name="Murat C."/>
            <person name="Sun H."/>
            <person name="Tunlid A."/>
            <person name="Henrissat B."/>
            <person name="Grigoriev I.V."/>
            <person name="Hibbett D.S."/>
            <person name="Martin F."/>
            <person name="Nordberg H.P."/>
            <person name="Cantor M.N."/>
            <person name="Hua S.X."/>
        </authorList>
    </citation>
    <scope>NUCLEOTIDE SEQUENCE [LARGE SCALE GENOMIC DNA]</scope>
    <source>
        <strain evidence="2 3">LaAM-08-1</strain>
    </source>
</reference>
<dbReference type="AlphaFoldDB" id="A0A0C9WQC8"/>
<dbReference type="EMBL" id="KN838625">
    <property type="protein sequence ID" value="KIK00435.1"/>
    <property type="molecule type" value="Genomic_DNA"/>
</dbReference>
<feature type="region of interest" description="Disordered" evidence="1">
    <location>
        <begin position="129"/>
        <end position="152"/>
    </location>
</feature>
<evidence type="ECO:0000256" key="1">
    <source>
        <dbReference type="SAM" id="MobiDB-lite"/>
    </source>
</evidence>
<name>A0A0C9WQC8_9AGAR</name>